<dbReference type="EMBL" id="LR906827">
    <property type="protein sequence ID" value="CAD7253981.1"/>
    <property type="molecule type" value="Genomic_DNA"/>
</dbReference>
<name>A0A7R9AH16_9CRUS</name>
<evidence type="ECO:0000313" key="2">
    <source>
        <dbReference type="EMBL" id="CAD7253981.1"/>
    </source>
</evidence>
<reference evidence="2" key="1">
    <citation type="submission" date="2020-11" db="EMBL/GenBank/DDBJ databases">
        <authorList>
            <person name="Tran Van P."/>
        </authorList>
    </citation>
    <scope>NUCLEOTIDE SEQUENCE</scope>
</reference>
<evidence type="ECO:0000256" key="1">
    <source>
        <dbReference type="SAM" id="MobiDB-lite"/>
    </source>
</evidence>
<evidence type="ECO:0000313" key="3">
    <source>
        <dbReference type="Proteomes" id="UP000677054"/>
    </source>
</evidence>
<accession>A0A7R9AH16</accession>
<feature type="non-terminal residue" evidence="2">
    <location>
        <position position="1"/>
    </location>
</feature>
<dbReference type="EMBL" id="CAJPEV010007310">
    <property type="protein sequence ID" value="CAG0904693.1"/>
    <property type="molecule type" value="Genomic_DNA"/>
</dbReference>
<dbReference type="Proteomes" id="UP000677054">
    <property type="component" value="Unassembled WGS sequence"/>
</dbReference>
<organism evidence="2">
    <name type="scientific">Darwinula stevensoni</name>
    <dbReference type="NCBI Taxonomy" id="69355"/>
    <lineage>
        <taxon>Eukaryota</taxon>
        <taxon>Metazoa</taxon>
        <taxon>Ecdysozoa</taxon>
        <taxon>Arthropoda</taxon>
        <taxon>Crustacea</taxon>
        <taxon>Oligostraca</taxon>
        <taxon>Ostracoda</taxon>
        <taxon>Podocopa</taxon>
        <taxon>Podocopida</taxon>
        <taxon>Darwinulocopina</taxon>
        <taxon>Darwinuloidea</taxon>
        <taxon>Darwinulidae</taxon>
        <taxon>Darwinula</taxon>
    </lineage>
</organism>
<proteinExistence type="predicted"/>
<feature type="region of interest" description="Disordered" evidence="1">
    <location>
        <begin position="1"/>
        <end position="42"/>
    </location>
</feature>
<sequence>MREANNRSGYLEEKGKKMRKEIGLDDGKGRRSAENRAEHEAEETVGVASITFKFFERFSGHTVIRGNLPFPAVTICPNTRLLKKERRNNKSQFFRMLQNALQNLPFPKDA</sequence>
<keyword evidence="3" id="KW-1185">Reference proteome</keyword>
<protein>
    <submittedName>
        <fullName evidence="2">Uncharacterized protein</fullName>
    </submittedName>
</protein>
<gene>
    <name evidence="2" type="ORF">DSTB1V02_LOCUS13727</name>
</gene>
<feature type="compositionally biased region" description="Basic and acidic residues" evidence="1">
    <location>
        <begin position="1"/>
        <end position="39"/>
    </location>
</feature>
<dbReference type="AlphaFoldDB" id="A0A7R9AH16"/>